<dbReference type="EMBL" id="FNVQ01000001">
    <property type="protein sequence ID" value="SEG20190.1"/>
    <property type="molecule type" value="Genomic_DNA"/>
</dbReference>
<gene>
    <name evidence="1" type="ORF">SAMN05444390_1011656</name>
</gene>
<evidence type="ECO:0000313" key="1">
    <source>
        <dbReference type="EMBL" id="SEG20190.1"/>
    </source>
</evidence>
<accession>A0A1H5Y9C9</accession>
<sequence length="599" mass="66229">MIGSGVIGVGAVAGELGIISPEADLIQFNQNVKFREVEPAEDLIVFEQSVGEIEPAADLITFQQRVVTAGQQPPKPPAAYVWINGIDYSSDTEMNVSASYNEDQNATARIFVFREIESIINIPAFHGKKILITTHADPRDAASEVFPLFTGWIETARHNRTKRGIDFTCTNLRDEQLGDEDGGQILALTGGIYSPATQVEDATGREYVTEVMKTVPGSIGYDRAGNLRFYTWGVAGKPVDLTLTNAEVAYEDPTTEFQTRSTVINRVTINLDYRYSLLRTFSSEVDVYKERNLVTGQFSTQFGPRDIIDYKAFRRDLMIDKAQSFDPWETVSFSIYPLERAGNGGFVFDNLMTSADTWCQGFKSSIVRRVAQPVTESYKIIITAPQSVDAYGKVIDGSEANYSIDTEYDQALWEDEYRELGKFDAAASQAAYQSAADNRRTDLARAFEAAYRIGKKQLIEAHRQSEVGATVHSIIPVDLGNIIRHDNRIVDSTGQCTGVEYTIGDGIRRTNIRMAISYMDTGVAAPAENWAAPVAPGYPEANIELISTAEYNPDSEVRAFDINVAEIPPDYTDELMPAIATTSCDLPLEINNITLVNGF</sequence>
<organism evidence="1 2">
    <name type="scientific">Marinobacterium lutimaris</name>
    <dbReference type="NCBI Taxonomy" id="568106"/>
    <lineage>
        <taxon>Bacteria</taxon>
        <taxon>Pseudomonadati</taxon>
        <taxon>Pseudomonadota</taxon>
        <taxon>Gammaproteobacteria</taxon>
        <taxon>Oceanospirillales</taxon>
        <taxon>Oceanospirillaceae</taxon>
        <taxon>Marinobacterium</taxon>
    </lineage>
</organism>
<dbReference type="AlphaFoldDB" id="A0A1H5Y9C9"/>
<reference evidence="1 2" key="1">
    <citation type="submission" date="2016-10" db="EMBL/GenBank/DDBJ databases">
        <authorList>
            <person name="de Groot N.N."/>
        </authorList>
    </citation>
    <scope>NUCLEOTIDE SEQUENCE [LARGE SCALE GENOMIC DNA]</scope>
    <source>
        <strain evidence="1 2">DSM 22012</strain>
    </source>
</reference>
<evidence type="ECO:0000313" key="2">
    <source>
        <dbReference type="Proteomes" id="UP000236745"/>
    </source>
</evidence>
<name>A0A1H5Y9C9_9GAMM</name>
<keyword evidence="2" id="KW-1185">Reference proteome</keyword>
<protein>
    <submittedName>
        <fullName evidence="1">Uncharacterized protein</fullName>
    </submittedName>
</protein>
<proteinExistence type="predicted"/>
<dbReference type="OrthoDB" id="6113780at2"/>
<dbReference type="Proteomes" id="UP000236745">
    <property type="component" value="Unassembled WGS sequence"/>
</dbReference>
<dbReference type="RefSeq" id="WP_104002537.1">
    <property type="nucleotide sequence ID" value="NZ_FNVQ01000001.1"/>
</dbReference>